<keyword evidence="3" id="KW-1185">Reference proteome</keyword>
<proteinExistence type="predicted"/>
<dbReference type="InterPro" id="IPR052016">
    <property type="entry name" value="Bact_Sigma-Reg"/>
</dbReference>
<comment type="caution">
    <text evidence="2">The sequence shown here is derived from an EMBL/GenBank/DDBJ whole genome shotgun (WGS) entry which is preliminary data.</text>
</comment>
<dbReference type="PANTHER" id="PTHR43156:SF2">
    <property type="entry name" value="STAGE II SPORULATION PROTEIN E"/>
    <property type="match status" value="1"/>
</dbReference>
<evidence type="ECO:0000313" key="2">
    <source>
        <dbReference type="EMBL" id="MEH0564340.1"/>
    </source>
</evidence>
<gene>
    <name evidence="2" type="ORF">QBA37_34765</name>
</gene>
<evidence type="ECO:0008006" key="4">
    <source>
        <dbReference type="Google" id="ProtNLM"/>
    </source>
</evidence>
<dbReference type="EMBL" id="JARUMK010000001">
    <property type="protein sequence ID" value="MEH0564340.1"/>
    <property type="molecule type" value="Genomic_DNA"/>
</dbReference>
<dbReference type="Gene3D" id="3.60.40.10">
    <property type="entry name" value="PPM-type phosphatase domain"/>
    <property type="match status" value="1"/>
</dbReference>
<dbReference type="PANTHER" id="PTHR43156">
    <property type="entry name" value="STAGE II SPORULATION PROTEIN E-RELATED"/>
    <property type="match status" value="1"/>
</dbReference>
<name>A0ABU8AD77_9ACTN</name>
<accession>A0ABU8AD77</accession>
<dbReference type="InterPro" id="IPR036457">
    <property type="entry name" value="PPM-type-like_dom_sf"/>
</dbReference>
<organism evidence="2 3">
    <name type="scientific">Streptomyces silvae</name>
    <dbReference type="NCBI Taxonomy" id="2803812"/>
    <lineage>
        <taxon>Bacteria</taxon>
        <taxon>Bacillati</taxon>
        <taxon>Actinomycetota</taxon>
        <taxon>Actinomycetes</taxon>
        <taxon>Kitasatosporales</taxon>
        <taxon>Streptomycetaceae</taxon>
        <taxon>Streptomyces</taxon>
    </lineage>
</organism>
<protein>
    <recommendedName>
        <fullName evidence="4">PPM-type phosphatase domain-containing protein</fullName>
    </recommendedName>
</protein>
<reference evidence="2 3" key="1">
    <citation type="submission" date="2023-04" db="EMBL/GenBank/DDBJ databases">
        <title>Genomic diversity of scab-causing Streptomyces spp. in the province of Quebec, Canada.</title>
        <authorList>
            <person name="Biessy A."/>
            <person name="Cadieux M."/>
            <person name="Ciotola M."/>
            <person name="Filion M."/>
        </authorList>
    </citation>
    <scope>NUCLEOTIDE SEQUENCE [LARGE SCALE GENOMIC DNA]</scope>
    <source>
        <strain evidence="2 3">B21-103</strain>
    </source>
</reference>
<sequence>MVREHAGRAGLNDVLIYVADLQEERLRLLTGRGLDAGRESVSHPDELMVDGTLPGRAYETIKELPEAGAGAGRWWVPMLDGAERVGVLRIDTAVGAGDESVVPVMRHLATLVTMLLIEKRPHSDSYARRIRIRPMNVAAEMQWNLMPPRAFTNTSVTVSAVVEPAYEVGGDAFDYALADGTIHLGIFDAMGHDIAAGLAANLAGGGPKWCCCPRRACQWRRSPRKHRRVLRFDRPRRQGCS</sequence>
<evidence type="ECO:0000313" key="3">
    <source>
        <dbReference type="Proteomes" id="UP001382181"/>
    </source>
</evidence>
<keyword evidence="1" id="KW-0378">Hydrolase</keyword>
<evidence type="ECO:0000256" key="1">
    <source>
        <dbReference type="ARBA" id="ARBA00022801"/>
    </source>
</evidence>
<dbReference type="Proteomes" id="UP001382181">
    <property type="component" value="Unassembled WGS sequence"/>
</dbReference>